<organism evidence="4 5">
    <name type="scientific">Tetradesmus obliquus</name>
    <name type="common">Green alga</name>
    <name type="synonym">Acutodesmus obliquus</name>
    <dbReference type="NCBI Taxonomy" id="3088"/>
    <lineage>
        <taxon>Eukaryota</taxon>
        <taxon>Viridiplantae</taxon>
        <taxon>Chlorophyta</taxon>
        <taxon>core chlorophytes</taxon>
        <taxon>Chlorophyceae</taxon>
        <taxon>CS clade</taxon>
        <taxon>Sphaeropleales</taxon>
        <taxon>Scenedesmaceae</taxon>
        <taxon>Tetradesmus</taxon>
    </lineage>
</organism>
<evidence type="ECO:0000313" key="4">
    <source>
        <dbReference type="EMBL" id="WIA18306.1"/>
    </source>
</evidence>
<feature type="compositionally biased region" description="Low complexity" evidence="3">
    <location>
        <begin position="768"/>
        <end position="795"/>
    </location>
</feature>
<evidence type="ECO:0000256" key="1">
    <source>
        <dbReference type="PROSITE-ProRule" id="PRU00221"/>
    </source>
</evidence>
<feature type="compositionally biased region" description="Polar residues" evidence="3">
    <location>
        <begin position="834"/>
        <end position="859"/>
    </location>
</feature>
<accession>A0ABY8UCW0</accession>
<dbReference type="PANTHER" id="PTHR32215">
    <property type="entry name" value="CILIA- AND FLAGELLA-ASSOCIATED PROTEIN 57"/>
    <property type="match status" value="1"/>
</dbReference>
<name>A0ABY8UCW0_TETOB</name>
<dbReference type="InterPro" id="IPR036322">
    <property type="entry name" value="WD40_repeat_dom_sf"/>
</dbReference>
<evidence type="ECO:0008006" key="6">
    <source>
        <dbReference type="Google" id="ProtNLM"/>
    </source>
</evidence>
<dbReference type="Proteomes" id="UP001244341">
    <property type="component" value="Chromosome 9b"/>
</dbReference>
<dbReference type="PANTHER" id="PTHR32215:SF0">
    <property type="entry name" value="CILIA- AND FLAGELLA-ASSOCIATED PROTEIN 57"/>
    <property type="match status" value="1"/>
</dbReference>
<feature type="repeat" description="WD" evidence="1">
    <location>
        <begin position="222"/>
        <end position="263"/>
    </location>
</feature>
<dbReference type="SUPFAM" id="SSF50978">
    <property type="entry name" value="WD40 repeat-like"/>
    <property type="match status" value="1"/>
</dbReference>
<proteinExistence type="predicted"/>
<keyword evidence="5" id="KW-1185">Reference proteome</keyword>
<evidence type="ECO:0000313" key="5">
    <source>
        <dbReference type="Proteomes" id="UP001244341"/>
    </source>
</evidence>
<dbReference type="EMBL" id="CP126216">
    <property type="protein sequence ID" value="WIA18306.1"/>
    <property type="molecule type" value="Genomic_DNA"/>
</dbReference>
<sequence>MAAALGLVPRIVFGFSSTVRDNLHYTDDGSYLYPAGHNVVIVSPDGKSHKFVSGSPECEGITAIMLSPNKKLLAVAERAEKAVISVYDMQTLKRRKQLLAADVGSKGTEPRATFSVDEGHSVESLAAYSKGFVAGLDGGLVALFDRDEREYYRRTRTFTVMEHFLPVRGLAISSSEEQLALSLLGGPAFTLALNNQELMKTDEMNFELLGPGVHTAGEFYEVKCHEGPVARLRVSYDDFLLVSAGEDGSVVMLDIRDKELAKASSRQQQEKLPWSEEVLVSKSELEERRNHVAELEQQVAELTMQTEYQLRLKELHLQEKVKELHDKFNSELEADRQKFDMLLQEKNEQEVEYEEKLRQAELRHSSQLSALDAQYQSKMMAEVERYQQLLQEKEALNERWDEQNALLVESHERVIAELAEEAEAKLAEEVLAAEALRQEKEGLEKEAAETKRQLEEDADREIEELKEKYEQRLAAEREACLRLKGENGIMRKKFQALQKDIEEQREQLSLQHEQQKELYTTIKGLEKDIGGLKREIRERDETIGDKERRIYELKKKNQELEKFKFVLDYKIKELKKQIEPREVEIGEMKETIRAMDSELERYHKSNAGLDLTIQNLRLKEQGLQSEVISQRGTRADTESLVKKMQFEIAEVAGVIQDPKALKEKVKALYQRHCVDPATGPGSPTAASRGATLTSKGVIAAGPAAQSGEVNSEYTRQRNYLEKTIDSLKRKLAADSEAHRADELRIMSQNVSLIRELNELRREIKRVLSRPGSSNAGGSSSRSGGVGRAASGLSAGNVDSREQELRSAGGMEPTPWETAGEGVGDADAGEEWAGQQQPDIVEQQQTANDSLAQQQTVLVD</sequence>
<dbReference type="Gene3D" id="1.10.287.1490">
    <property type="match status" value="1"/>
</dbReference>
<dbReference type="InterPro" id="IPR015943">
    <property type="entry name" value="WD40/YVTN_repeat-like_dom_sf"/>
</dbReference>
<protein>
    <recommendedName>
        <fullName evidence="6">Cilia- and flagella-associated protein 57</fullName>
    </recommendedName>
</protein>
<feature type="region of interest" description="Disordered" evidence="3">
    <location>
        <begin position="767"/>
        <end position="859"/>
    </location>
</feature>
<feature type="coiled-coil region" evidence="2">
    <location>
        <begin position="329"/>
        <end position="518"/>
    </location>
</feature>
<evidence type="ECO:0000256" key="2">
    <source>
        <dbReference type="SAM" id="Coils"/>
    </source>
</evidence>
<dbReference type="InterPro" id="IPR001680">
    <property type="entry name" value="WD40_rpt"/>
</dbReference>
<keyword evidence="1" id="KW-0853">WD repeat</keyword>
<keyword evidence="2" id="KW-0175">Coiled coil</keyword>
<dbReference type="PROSITE" id="PS50082">
    <property type="entry name" value="WD_REPEATS_2"/>
    <property type="match status" value="1"/>
</dbReference>
<gene>
    <name evidence="4" type="ORF">OEZ85_009771</name>
</gene>
<evidence type="ECO:0000256" key="3">
    <source>
        <dbReference type="SAM" id="MobiDB-lite"/>
    </source>
</evidence>
<dbReference type="InterPro" id="IPR052993">
    <property type="entry name" value="CFA-57"/>
</dbReference>
<reference evidence="4 5" key="1">
    <citation type="submission" date="2023-05" db="EMBL/GenBank/DDBJ databases">
        <title>A 100% complete, gapless, phased diploid assembly of the Scenedesmus obliquus UTEX 3031 genome.</title>
        <authorList>
            <person name="Biondi T.C."/>
            <person name="Hanschen E.R."/>
            <person name="Kwon T."/>
            <person name="Eng W."/>
            <person name="Kruse C.P.S."/>
            <person name="Koehler S.I."/>
            <person name="Kunde Y."/>
            <person name="Gleasner C.D."/>
            <person name="You Mak K.T."/>
            <person name="Polle J."/>
            <person name="Hovde B.T."/>
            <person name="Starkenburg S.R."/>
        </authorList>
    </citation>
    <scope>NUCLEOTIDE SEQUENCE [LARGE SCALE GENOMIC DNA]</scope>
    <source>
        <strain evidence="4 5">DOE0152z</strain>
    </source>
</reference>
<dbReference type="Gene3D" id="2.130.10.10">
    <property type="entry name" value="YVTN repeat-like/Quinoprotein amine dehydrogenase"/>
    <property type="match status" value="1"/>
</dbReference>